<name>A0A453L067_AEGTS</name>
<sequence>MLAILVFEWFEQSFCATYTSDFRMVHIWIIIKLSFFLRGLVSFHVDKLEPPISLQNA</sequence>
<reference evidence="1" key="3">
    <citation type="journal article" date="2017" name="Nature">
        <title>Genome sequence of the progenitor of the wheat D genome Aegilops tauschii.</title>
        <authorList>
            <person name="Luo M.C."/>
            <person name="Gu Y.Q."/>
            <person name="Puiu D."/>
            <person name="Wang H."/>
            <person name="Twardziok S.O."/>
            <person name="Deal K.R."/>
            <person name="Huo N."/>
            <person name="Zhu T."/>
            <person name="Wang L."/>
            <person name="Wang Y."/>
            <person name="McGuire P.E."/>
            <person name="Liu S."/>
            <person name="Long H."/>
            <person name="Ramasamy R.K."/>
            <person name="Rodriguez J.C."/>
            <person name="Van S.L."/>
            <person name="Yuan L."/>
            <person name="Wang Z."/>
            <person name="Xia Z."/>
            <person name="Xiao L."/>
            <person name="Anderson O.D."/>
            <person name="Ouyang S."/>
            <person name="Liang Y."/>
            <person name="Zimin A.V."/>
            <person name="Pertea G."/>
            <person name="Qi P."/>
            <person name="Bennetzen J.L."/>
            <person name="Dai X."/>
            <person name="Dawson M.W."/>
            <person name="Muller H.G."/>
            <person name="Kugler K."/>
            <person name="Rivarola-Duarte L."/>
            <person name="Spannagl M."/>
            <person name="Mayer K.F.X."/>
            <person name="Lu F.H."/>
            <person name="Bevan M.W."/>
            <person name="Leroy P."/>
            <person name="Li P."/>
            <person name="You F.M."/>
            <person name="Sun Q."/>
            <person name="Liu Z."/>
            <person name="Lyons E."/>
            <person name="Wicker T."/>
            <person name="Salzberg S.L."/>
            <person name="Devos K.M."/>
            <person name="Dvorak J."/>
        </authorList>
    </citation>
    <scope>NUCLEOTIDE SEQUENCE [LARGE SCALE GENOMIC DNA]</scope>
    <source>
        <strain evidence="1">cv. AL8/78</strain>
    </source>
</reference>
<dbReference type="AlphaFoldDB" id="A0A453L067"/>
<evidence type="ECO:0000313" key="2">
    <source>
        <dbReference type="Proteomes" id="UP000015105"/>
    </source>
</evidence>
<dbReference type="Gramene" id="AET5Gv20576200.6">
    <property type="protein sequence ID" value="AET5Gv20576200.6"/>
    <property type="gene ID" value="AET5Gv20576200"/>
</dbReference>
<dbReference type="EnsemblPlants" id="AET5Gv20576200.6">
    <property type="protein sequence ID" value="AET5Gv20576200.6"/>
    <property type="gene ID" value="AET5Gv20576200"/>
</dbReference>
<reference evidence="1" key="5">
    <citation type="journal article" date="2021" name="G3 (Bethesda)">
        <title>Aegilops tauschii genome assembly Aet v5.0 features greater sequence contiguity and improved annotation.</title>
        <authorList>
            <person name="Wang L."/>
            <person name="Zhu T."/>
            <person name="Rodriguez J.C."/>
            <person name="Deal K.R."/>
            <person name="Dubcovsky J."/>
            <person name="McGuire P.E."/>
            <person name="Lux T."/>
            <person name="Spannagl M."/>
            <person name="Mayer K.F.X."/>
            <person name="Baldrich P."/>
            <person name="Meyers B.C."/>
            <person name="Huo N."/>
            <person name="Gu Y.Q."/>
            <person name="Zhou H."/>
            <person name="Devos K.M."/>
            <person name="Bennetzen J.L."/>
            <person name="Unver T."/>
            <person name="Budak H."/>
            <person name="Gulick P.J."/>
            <person name="Galiba G."/>
            <person name="Kalapos B."/>
            <person name="Nelson D.R."/>
            <person name="Li P."/>
            <person name="You F.M."/>
            <person name="Luo M.C."/>
            <person name="Dvorak J."/>
        </authorList>
    </citation>
    <scope>NUCLEOTIDE SEQUENCE [LARGE SCALE GENOMIC DNA]</scope>
    <source>
        <strain evidence="1">cv. AL8/78</strain>
    </source>
</reference>
<reference evidence="2" key="1">
    <citation type="journal article" date="2014" name="Science">
        <title>Ancient hybridizations among the ancestral genomes of bread wheat.</title>
        <authorList>
            <consortium name="International Wheat Genome Sequencing Consortium,"/>
            <person name="Marcussen T."/>
            <person name="Sandve S.R."/>
            <person name="Heier L."/>
            <person name="Spannagl M."/>
            <person name="Pfeifer M."/>
            <person name="Jakobsen K.S."/>
            <person name="Wulff B.B."/>
            <person name="Steuernagel B."/>
            <person name="Mayer K.F."/>
            <person name="Olsen O.A."/>
        </authorList>
    </citation>
    <scope>NUCLEOTIDE SEQUENCE [LARGE SCALE GENOMIC DNA]</scope>
    <source>
        <strain evidence="2">cv. AL8/78</strain>
    </source>
</reference>
<dbReference type="Proteomes" id="UP000015105">
    <property type="component" value="Chromosome 5D"/>
</dbReference>
<organism evidence="1 2">
    <name type="scientific">Aegilops tauschii subsp. strangulata</name>
    <name type="common">Goatgrass</name>
    <dbReference type="NCBI Taxonomy" id="200361"/>
    <lineage>
        <taxon>Eukaryota</taxon>
        <taxon>Viridiplantae</taxon>
        <taxon>Streptophyta</taxon>
        <taxon>Embryophyta</taxon>
        <taxon>Tracheophyta</taxon>
        <taxon>Spermatophyta</taxon>
        <taxon>Magnoliopsida</taxon>
        <taxon>Liliopsida</taxon>
        <taxon>Poales</taxon>
        <taxon>Poaceae</taxon>
        <taxon>BOP clade</taxon>
        <taxon>Pooideae</taxon>
        <taxon>Triticodae</taxon>
        <taxon>Triticeae</taxon>
        <taxon>Triticinae</taxon>
        <taxon>Aegilops</taxon>
    </lineage>
</organism>
<protein>
    <submittedName>
        <fullName evidence="1">Uncharacterized protein</fullName>
    </submittedName>
</protein>
<evidence type="ECO:0000313" key="1">
    <source>
        <dbReference type="EnsemblPlants" id="AET5Gv20576200.6"/>
    </source>
</evidence>
<reference evidence="1" key="4">
    <citation type="submission" date="2019-03" db="UniProtKB">
        <authorList>
            <consortium name="EnsemblPlants"/>
        </authorList>
    </citation>
    <scope>IDENTIFICATION</scope>
</reference>
<reference evidence="2" key="2">
    <citation type="journal article" date="2017" name="Nat. Plants">
        <title>The Aegilops tauschii genome reveals multiple impacts of transposons.</title>
        <authorList>
            <person name="Zhao G."/>
            <person name="Zou C."/>
            <person name="Li K."/>
            <person name="Wang K."/>
            <person name="Li T."/>
            <person name="Gao L."/>
            <person name="Zhang X."/>
            <person name="Wang H."/>
            <person name="Yang Z."/>
            <person name="Liu X."/>
            <person name="Jiang W."/>
            <person name="Mao L."/>
            <person name="Kong X."/>
            <person name="Jiao Y."/>
            <person name="Jia J."/>
        </authorList>
    </citation>
    <scope>NUCLEOTIDE SEQUENCE [LARGE SCALE GENOMIC DNA]</scope>
    <source>
        <strain evidence="2">cv. AL8/78</strain>
    </source>
</reference>
<proteinExistence type="predicted"/>
<accession>A0A453L067</accession>
<keyword evidence="2" id="KW-1185">Reference proteome</keyword>